<sequence>DYPTQAITLNYTAIASAVRFPFNNVSSSPPLSKIPLQFALEDLYYVLVIVEAAAPSCIQGEYLPRFIHPTPYHGEHLQARVNQELEIRIKATATFSKYDEKV</sequence>
<organism evidence="1 2">
    <name type="scientific">Cirrhinus mrigala</name>
    <name type="common">Mrigala</name>
    <dbReference type="NCBI Taxonomy" id="683832"/>
    <lineage>
        <taxon>Eukaryota</taxon>
        <taxon>Metazoa</taxon>
        <taxon>Chordata</taxon>
        <taxon>Craniata</taxon>
        <taxon>Vertebrata</taxon>
        <taxon>Euteleostomi</taxon>
        <taxon>Actinopterygii</taxon>
        <taxon>Neopterygii</taxon>
        <taxon>Teleostei</taxon>
        <taxon>Ostariophysi</taxon>
        <taxon>Cypriniformes</taxon>
        <taxon>Cyprinidae</taxon>
        <taxon>Labeoninae</taxon>
        <taxon>Labeonini</taxon>
        <taxon>Cirrhinus</taxon>
    </lineage>
</organism>
<proteinExistence type="predicted"/>
<dbReference type="Proteomes" id="UP001529510">
    <property type="component" value="Unassembled WGS sequence"/>
</dbReference>
<protein>
    <recommendedName>
        <fullName evidence="3">Vitellogenin</fullName>
    </recommendedName>
</protein>
<comment type="caution">
    <text evidence="1">The sequence shown here is derived from an EMBL/GenBank/DDBJ whole genome shotgun (WGS) entry which is preliminary data.</text>
</comment>
<evidence type="ECO:0000313" key="1">
    <source>
        <dbReference type="EMBL" id="KAL0157007.1"/>
    </source>
</evidence>
<evidence type="ECO:0008006" key="3">
    <source>
        <dbReference type="Google" id="ProtNLM"/>
    </source>
</evidence>
<evidence type="ECO:0000313" key="2">
    <source>
        <dbReference type="Proteomes" id="UP001529510"/>
    </source>
</evidence>
<dbReference type="AlphaFoldDB" id="A0ABD0N4E9"/>
<gene>
    <name evidence="1" type="ORF">M9458_048253</name>
</gene>
<name>A0ABD0N4E9_CIRMR</name>
<accession>A0ABD0N4E9</accession>
<reference evidence="1 2" key="1">
    <citation type="submission" date="2024-05" db="EMBL/GenBank/DDBJ databases">
        <title>Genome sequencing and assembly of Indian major carp, Cirrhinus mrigala (Hamilton, 1822).</title>
        <authorList>
            <person name="Mohindra V."/>
            <person name="Chowdhury L.M."/>
            <person name="Lal K."/>
            <person name="Jena J.K."/>
        </authorList>
    </citation>
    <scope>NUCLEOTIDE SEQUENCE [LARGE SCALE GENOMIC DNA]</scope>
    <source>
        <strain evidence="1">CM1030</strain>
        <tissue evidence="1">Blood</tissue>
    </source>
</reference>
<feature type="non-terminal residue" evidence="1">
    <location>
        <position position="1"/>
    </location>
</feature>
<dbReference type="EMBL" id="JAMKFB020000024">
    <property type="protein sequence ID" value="KAL0157007.1"/>
    <property type="molecule type" value="Genomic_DNA"/>
</dbReference>
<keyword evidence="2" id="KW-1185">Reference proteome</keyword>